<proteinExistence type="predicted"/>
<keyword evidence="2" id="KW-0812">Transmembrane</keyword>
<keyword evidence="2" id="KW-1133">Transmembrane helix</keyword>
<dbReference type="WBParaSite" id="TCNE_0001100101-mRNA-1">
    <property type="protein sequence ID" value="TCNE_0001100101-mRNA-1"/>
    <property type="gene ID" value="TCNE_0001100101"/>
</dbReference>
<keyword evidence="4" id="KW-1185">Reference proteome</keyword>
<gene>
    <name evidence="3" type="ORF">TCNE_LOCUS11001</name>
</gene>
<sequence length="251" mass="27471">MVRKRIGTGSSIILESVAKSADDANNATFLSVREIIRRNTNDRVTSTVLNKNIMQKKAFEREKRGATLPIRAKGKGKGSAKASSSIFHSHQSNHAIHSKLKPTPTHARHPPELMHKTISSRQRIHKRSSTFRSTMTSRVPKDRVKSTVPGSAKDEDSAKMISTNCWTASPGIKSSLVQEESATHYEMAAARIQALPQDQKIFRRGTLMAIAAFSIIACVTSVVLFVFTYKGVIMSSGVTPAASTERPATNL</sequence>
<feature type="transmembrane region" description="Helical" evidence="2">
    <location>
        <begin position="207"/>
        <end position="229"/>
    </location>
</feature>
<accession>A0A183UR81</accession>
<feature type="region of interest" description="Disordered" evidence="1">
    <location>
        <begin position="117"/>
        <end position="155"/>
    </location>
</feature>
<dbReference type="Proteomes" id="UP000050794">
    <property type="component" value="Unassembled WGS sequence"/>
</dbReference>
<name>A0A183UR81_TOXCA</name>
<evidence type="ECO:0000256" key="2">
    <source>
        <dbReference type="SAM" id="Phobius"/>
    </source>
</evidence>
<evidence type="ECO:0000313" key="3">
    <source>
        <dbReference type="EMBL" id="VDM42322.1"/>
    </source>
</evidence>
<evidence type="ECO:0000256" key="1">
    <source>
        <dbReference type="SAM" id="MobiDB-lite"/>
    </source>
</evidence>
<dbReference type="AlphaFoldDB" id="A0A183UR81"/>
<keyword evidence="2" id="KW-0472">Membrane</keyword>
<reference evidence="3 4" key="2">
    <citation type="submission" date="2018-11" db="EMBL/GenBank/DDBJ databases">
        <authorList>
            <consortium name="Pathogen Informatics"/>
        </authorList>
    </citation>
    <scope>NUCLEOTIDE SEQUENCE [LARGE SCALE GENOMIC DNA]</scope>
</reference>
<reference evidence="5" key="1">
    <citation type="submission" date="2016-06" db="UniProtKB">
        <authorList>
            <consortium name="WormBaseParasite"/>
        </authorList>
    </citation>
    <scope>IDENTIFICATION</scope>
</reference>
<protein>
    <submittedName>
        <fullName evidence="5">TPX2_importin domain-containing protein</fullName>
    </submittedName>
</protein>
<dbReference type="EMBL" id="UYWY01020698">
    <property type="protein sequence ID" value="VDM42322.1"/>
    <property type="molecule type" value="Genomic_DNA"/>
</dbReference>
<organism evidence="4 5">
    <name type="scientific">Toxocara canis</name>
    <name type="common">Canine roundworm</name>
    <dbReference type="NCBI Taxonomy" id="6265"/>
    <lineage>
        <taxon>Eukaryota</taxon>
        <taxon>Metazoa</taxon>
        <taxon>Ecdysozoa</taxon>
        <taxon>Nematoda</taxon>
        <taxon>Chromadorea</taxon>
        <taxon>Rhabditida</taxon>
        <taxon>Spirurina</taxon>
        <taxon>Ascaridomorpha</taxon>
        <taxon>Ascaridoidea</taxon>
        <taxon>Toxocaridae</taxon>
        <taxon>Toxocara</taxon>
    </lineage>
</organism>
<evidence type="ECO:0000313" key="5">
    <source>
        <dbReference type="WBParaSite" id="TCNE_0001100101-mRNA-1"/>
    </source>
</evidence>
<evidence type="ECO:0000313" key="4">
    <source>
        <dbReference type="Proteomes" id="UP000050794"/>
    </source>
</evidence>